<feature type="domain" description="AB hydrolase-1" evidence="1">
    <location>
        <begin position="72"/>
        <end position="278"/>
    </location>
</feature>
<dbReference type="EMBL" id="AEQP01000001">
    <property type="protein sequence ID" value="EFV96238.1"/>
    <property type="molecule type" value="Genomic_DNA"/>
</dbReference>
<dbReference type="Gene3D" id="3.30.300.20">
    <property type="match status" value="1"/>
</dbReference>
<dbReference type="eggNOG" id="COG1073">
    <property type="taxonomic scope" value="Bacteria"/>
</dbReference>
<evidence type="ECO:0000259" key="1">
    <source>
        <dbReference type="Pfam" id="PF12697"/>
    </source>
</evidence>
<dbReference type="InterPro" id="IPR015946">
    <property type="entry name" value="KH_dom-like_a/b"/>
</dbReference>
<protein>
    <submittedName>
        <fullName evidence="2">OsmC-like protein</fullName>
    </submittedName>
</protein>
<dbReference type="InterPro" id="IPR003718">
    <property type="entry name" value="OsmC/Ohr_fam"/>
</dbReference>
<organism evidence="2 3">
    <name type="scientific">Lautropia mirabilis ATCC 51599</name>
    <dbReference type="NCBI Taxonomy" id="887898"/>
    <lineage>
        <taxon>Bacteria</taxon>
        <taxon>Pseudomonadati</taxon>
        <taxon>Pseudomonadota</taxon>
        <taxon>Betaproteobacteria</taxon>
        <taxon>Burkholderiales</taxon>
        <taxon>Burkholderiaceae</taxon>
        <taxon>Lautropia</taxon>
    </lineage>
</organism>
<dbReference type="SUPFAM" id="SSF53474">
    <property type="entry name" value="alpha/beta-Hydrolases"/>
    <property type="match status" value="1"/>
</dbReference>
<dbReference type="InterPro" id="IPR036102">
    <property type="entry name" value="OsmC/Ohrsf"/>
</dbReference>
<evidence type="ECO:0000313" key="3">
    <source>
        <dbReference type="Proteomes" id="UP000011021"/>
    </source>
</evidence>
<dbReference type="SUPFAM" id="SSF82784">
    <property type="entry name" value="OsmC-like"/>
    <property type="match status" value="1"/>
</dbReference>
<dbReference type="HOGENOM" id="CLU_681299_0_0_4"/>
<dbReference type="InterPro" id="IPR000073">
    <property type="entry name" value="AB_hydrolase_1"/>
</dbReference>
<dbReference type="Proteomes" id="UP000011021">
    <property type="component" value="Unassembled WGS sequence"/>
</dbReference>
<evidence type="ECO:0000313" key="2">
    <source>
        <dbReference type="EMBL" id="EFV96238.1"/>
    </source>
</evidence>
<accession>E7RU02</accession>
<reference evidence="2 3" key="1">
    <citation type="submission" date="2010-12" db="EMBL/GenBank/DDBJ databases">
        <authorList>
            <person name="Muzny D."/>
            <person name="Qin X."/>
            <person name="Deng J."/>
            <person name="Jiang H."/>
            <person name="Liu Y."/>
            <person name="Qu J."/>
            <person name="Song X.-Z."/>
            <person name="Zhang L."/>
            <person name="Thornton R."/>
            <person name="Coyle M."/>
            <person name="Francisco L."/>
            <person name="Jackson L."/>
            <person name="Javaid M."/>
            <person name="Korchina V."/>
            <person name="Kovar C."/>
            <person name="Mata R."/>
            <person name="Mathew T."/>
            <person name="Ngo R."/>
            <person name="Nguyen L."/>
            <person name="Nguyen N."/>
            <person name="Okwuonu G."/>
            <person name="Ongeri F."/>
            <person name="Pham C."/>
            <person name="Simmons D."/>
            <person name="Wilczek-Boney K."/>
            <person name="Hale W."/>
            <person name="Jakkamsetti A."/>
            <person name="Pham P."/>
            <person name="Ruth R."/>
            <person name="San Lucas F."/>
            <person name="Warren J."/>
            <person name="Zhang J."/>
            <person name="Zhao Z."/>
            <person name="Zhou C."/>
            <person name="Zhu D."/>
            <person name="Lee S."/>
            <person name="Bess C."/>
            <person name="Blankenburg K."/>
            <person name="Forbes L."/>
            <person name="Fu Q."/>
            <person name="Gubbala S."/>
            <person name="Hirani K."/>
            <person name="Jayaseelan J.C."/>
            <person name="Lara F."/>
            <person name="Munidasa M."/>
            <person name="Palculict T."/>
            <person name="Patil S."/>
            <person name="Pu L.-L."/>
            <person name="Saada N."/>
            <person name="Tang L."/>
            <person name="Weissenberger G."/>
            <person name="Zhu Y."/>
            <person name="Hemphill L."/>
            <person name="Shang Y."/>
            <person name="Youmans B."/>
            <person name="Ayvaz T."/>
            <person name="Ross M."/>
            <person name="Santibanez J."/>
            <person name="Aqrawi P."/>
            <person name="Gross S."/>
            <person name="Joshi V."/>
            <person name="Fowler G."/>
            <person name="Nazareth L."/>
            <person name="Reid J."/>
            <person name="Worley K."/>
            <person name="Petrosino J."/>
            <person name="Highlander S."/>
            <person name="Gibbs R."/>
        </authorList>
    </citation>
    <scope>NUCLEOTIDE SEQUENCE [LARGE SCALE GENOMIC DNA]</scope>
    <source>
        <strain evidence="2 3">ATCC 51599</strain>
    </source>
</reference>
<dbReference type="Pfam" id="PF12697">
    <property type="entry name" value="Abhydrolase_6"/>
    <property type="match status" value="1"/>
</dbReference>
<keyword evidence="3" id="KW-1185">Reference proteome</keyword>
<gene>
    <name evidence="2" type="ORF">HMPREF0551_0421</name>
</gene>
<dbReference type="FunFam" id="3.40.50.1820:FF:000487">
    <property type="entry name" value="Dienelactone hydrolase"/>
    <property type="match status" value="1"/>
</dbReference>
<dbReference type="AlphaFoldDB" id="E7RU02"/>
<comment type="caution">
    <text evidence="2">The sequence shown here is derived from an EMBL/GenBank/DDBJ whole genome shotgun (WGS) entry which is preliminary data.</text>
</comment>
<dbReference type="STRING" id="887898.HMPREF0551_0421"/>
<name>E7RU02_9BURK</name>
<dbReference type="PANTHER" id="PTHR39624:SF2">
    <property type="entry name" value="OSMC-LIKE PROTEIN"/>
    <property type="match status" value="1"/>
</dbReference>
<sequence>MPRLPVRMRFKSEFLPLSPNKTLRAGLIRPIMPAVSPALHIMTKKHITFQNASGQELAGILDLPDNPCAFALFAHCFTCGKDVKAAARISRALQARGVAVMRFDFTGLGASEGDFADSNFTSNVTDLLAAADFLRREYQAPALLIGHSLGGAAVLAAAQGIPEARAVTTIAAPAEPSHVLRQFRKDLDAIRAHGESAVSLAGRQFTIKRQFLEDVAGQDQASRIARLGKALLVFHSPQDATVAIEQAQKIYEAARHPKSFISLDGADHLLSRAEDAEYVASCIVAWASRYLDPAVQSSSPEPKVPAVPVKPDLAPGHVLVTELNHQFLRGLQAGRHTLVADEPEAMGGTNLGPDPYTLLLSALGTCTSMTIRMYANRKGLQLDDVKVELHHRRITRPAAPQASGAPNGAAADEVVDILEREITLTGNLTDAERQRVLEIADRCPVHRTLTGHIEINTRSKA</sequence>
<dbReference type="Pfam" id="PF02566">
    <property type="entry name" value="OsmC"/>
    <property type="match status" value="1"/>
</dbReference>
<dbReference type="PANTHER" id="PTHR39624">
    <property type="entry name" value="PROTEIN INVOLVED IN RIMO-MEDIATED BETA-METHYLTHIOLATION OF RIBOSOMAL PROTEIN S12 YCAO"/>
    <property type="match status" value="1"/>
</dbReference>
<dbReference type="InterPro" id="IPR029058">
    <property type="entry name" value="AB_hydrolase_fold"/>
</dbReference>
<dbReference type="Gene3D" id="3.40.50.1820">
    <property type="entry name" value="alpha/beta hydrolase"/>
    <property type="match status" value="1"/>
</dbReference>
<dbReference type="ESTHER" id="9burk-e7ru02">
    <property type="family name" value="Est-OsmC"/>
</dbReference>
<dbReference type="eggNOG" id="COG1765">
    <property type="taxonomic scope" value="Bacteria"/>
</dbReference>
<proteinExistence type="predicted"/>